<dbReference type="RefSeq" id="WP_307592619.1">
    <property type="nucleotide sequence ID" value="NZ_JAUSRV010000002.1"/>
</dbReference>
<sequence>MSFNTLDQVDLRGQRVFIRCDLNVPLDASGRISDDTRIRASLGGIRHALSQGARVMVTSHLGRPKEGRLAPGESLAPVAKRLGALLGAPVVLVSDWLDHPFDIACGQVALLENCRANVGEKANAEALARRMAALCDVYVNDAFGTAHRAEATTEALARLAPIACAGPLMASELHALGRALANPARPLAAIVGGAKVSTKLSILESLAAQVEWLVVGGGMANTFLLAAGHPIGRSLCEPEMVDTARAVAAALAARGAQLFMPTDVVTATEFSPTARATVKAVADVAPDDMILDFGPDSVARLVAMLGQCKTIVWNGPLGVFEIEQFSHGTRMLAHAIARMDAFSLAGGGDTVAAINQFEVEECIDYVSTAGGAFLEFLEGKSLPAVKALQDRRH</sequence>
<dbReference type="GO" id="GO:0006096">
    <property type="term" value="P:glycolytic process"/>
    <property type="evidence" value="ECO:0007669"/>
    <property type="project" value="UniProtKB-UniRule"/>
</dbReference>
<reference evidence="16" key="1">
    <citation type="submission" date="2023-07" db="EMBL/GenBank/DDBJ databases">
        <title>Sorghum-associated microbial communities from plants grown in Nebraska, USA.</title>
        <authorList>
            <person name="Schachtman D."/>
        </authorList>
    </citation>
    <scope>NUCLEOTIDE SEQUENCE</scope>
    <source>
        <strain evidence="16">DS3315</strain>
    </source>
</reference>
<dbReference type="GO" id="GO:0006094">
    <property type="term" value="P:gluconeogenesis"/>
    <property type="evidence" value="ECO:0007669"/>
    <property type="project" value="TreeGrafter"/>
</dbReference>
<comment type="subcellular location">
    <subcellularLocation>
        <location evidence="2 12">Cytoplasm</location>
    </subcellularLocation>
</comment>
<accession>A0AAW8EAA6</accession>
<evidence type="ECO:0000256" key="13">
    <source>
        <dbReference type="PIRSR" id="PIRSR000724-1"/>
    </source>
</evidence>
<dbReference type="EC" id="2.7.2.3" evidence="6 12"/>
<evidence type="ECO:0000256" key="6">
    <source>
        <dbReference type="ARBA" id="ARBA00013061"/>
    </source>
</evidence>
<protein>
    <recommendedName>
        <fullName evidence="6 12">Phosphoglycerate kinase</fullName>
        <ecNumber evidence="6 12">2.7.2.3</ecNumber>
    </recommendedName>
</protein>
<evidence type="ECO:0000256" key="11">
    <source>
        <dbReference type="ARBA" id="ARBA00022840"/>
    </source>
</evidence>
<gene>
    <name evidence="12" type="primary">pgk</name>
    <name evidence="16" type="ORF">J2W39_000948</name>
</gene>
<comment type="pathway">
    <text evidence="3">Carbohydrate biosynthesis; Calvin cycle.</text>
</comment>
<evidence type="ECO:0000256" key="12">
    <source>
        <dbReference type="HAMAP-Rule" id="MF_00145"/>
    </source>
</evidence>
<comment type="subunit">
    <text evidence="5 12">Monomer.</text>
</comment>
<dbReference type="HAMAP" id="MF_00145">
    <property type="entry name" value="Phosphoglyc_kinase"/>
    <property type="match status" value="1"/>
</dbReference>
<dbReference type="GO" id="GO:0004618">
    <property type="term" value="F:phosphoglycerate kinase activity"/>
    <property type="evidence" value="ECO:0007669"/>
    <property type="project" value="UniProtKB-UniRule"/>
</dbReference>
<keyword evidence="7 12" id="KW-0963">Cytoplasm</keyword>
<feature type="binding site" evidence="13">
    <location>
        <position position="115"/>
    </location>
    <ligand>
        <name>(2R)-3-phosphoglycerate</name>
        <dbReference type="ChEBI" id="CHEBI:58272"/>
    </ligand>
</feature>
<dbReference type="PANTHER" id="PTHR11406">
    <property type="entry name" value="PHOSPHOGLYCERATE KINASE"/>
    <property type="match status" value="1"/>
</dbReference>
<keyword evidence="12" id="KW-0324">Glycolysis</keyword>
<evidence type="ECO:0000256" key="9">
    <source>
        <dbReference type="ARBA" id="ARBA00022741"/>
    </source>
</evidence>
<dbReference type="InterPro" id="IPR001576">
    <property type="entry name" value="Phosphoglycerate_kinase"/>
</dbReference>
<dbReference type="PIRSF" id="PIRSF000724">
    <property type="entry name" value="Pgk"/>
    <property type="match status" value="1"/>
</dbReference>
<keyword evidence="10 12" id="KW-0418">Kinase</keyword>
<evidence type="ECO:0000256" key="5">
    <source>
        <dbReference type="ARBA" id="ARBA00011245"/>
    </source>
</evidence>
<comment type="caution">
    <text evidence="12">Lacks conserved residue(s) required for the propagation of feature annotation.</text>
</comment>
<evidence type="ECO:0000256" key="14">
    <source>
        <dbReference type="PIRSR" id="PIRSR000724-2"/>
    </source>
</evidence>
<dbReference type="Proteomes" id="UP001224845">
    <property type="component" value="Unassembled WGS sequence"/>
</dbReference>
<feature type="binding site" evidence="12">
    <location>
        <position position="37"/>
    </location>
    <ligand>
        <name>substrate</name>
    </ligand>
</feature>
<feature type="binding site" evidence="13">
    <location>
        <position position="37"/>
    </location>
    <ligand>
        <name>(2R)-3-phosphoglycerate</name>
        <dbReference type="ChEBI" id="CHEBI:58272"/>
    </ligand>
</feature>
<evidence type="ECO:0000256" key="15">
    <source>
        <dbReference type="RuleBase" id="RU000532"/>
    </source>
</evidence>
<dbReference type="Gene3D" id="3.40.50.1260">
    <property type="entry name" value="Phosphoglycerate kinase, N-terminal domain"/>
    <property type="match status" value="2"/>
</dbReference>
<evidence type="ECO:0000256" key="2">
    <source>
        <dbReference type="ARBA" id="ARBA00004496"/>
    </source>
</evidence>
<keyword evidence="9 12" id="KW-0547">Nucleotide-binding</keyword>
<evidence type="ECO:0000256" key="1">
    <source>
        <dbReference type="ARBA" id="ARBA00000642"/>
    </source>
</evidence>
<dbReference type="AlphaFoldDB" id="A0AAW8EAA6"/>
<dbReference type="PANTHER" id="PTHR11406:SF23">
    <property type="entry name" value="PHOSPHOGLYCERATE KINASE 1, CHLOROPLASTIC-RELATED"/>
    <property type="match status" value="1"/>
</dbReference>
<dbReference type="FunFam" id="3.40.50.1260:FF:000001">
    <property type="entry name" value="Phosphoglycerate kinase"/>
    <property type="match status" value="1"/>
</dbReference>
<comment type="similarity">
    <text evidence="4 12 15">Belongs to the phosphoglycerate kinase family.</text>
</comment>
<evidence type="ECO:0000313" key="16">
    <source>
        <dbReference type="EMBL" id="MDP9969720.1"/>
    </source>
</evidence>
<dbReference type="GO" id="GO:0005524">
    <property type="term" value="F:ATP binding"/>
    <property type="evidence" value="ECO:0007669"/>
    <property type="project" value="UniProtKB-KW"/>
</dbReference>
<proteinExistence type="inferred from homology"/>
<evidence type="ECO:0000256" key="4">
    <source>
        <dbReference type="ARBA" id="ARBA00008982"/>
    </source>
</evidence>
<feature type="binding site" evidence="12 14">
    <location>
        <position position="199"/>
    </location>
    <ligand>
        <name>ATP</name>
        <dbReference type="ChEBI" id="CHEBI:30616"/>
    </ligand>
</feature>
<feature type="binding site" evidence="12 13">
    <location>
        <begin position="60"/>
        <end position="63"/>
    </location>
    <ligand>
        <name>substrate</name>
    </ligand>
</feature>
<evidence type="ECO:0000256" key="10">
    <source>
        <dbReference type="ARBA" id="ARBA00022777"/>
    </source>
</evidence>
<dbReference type="PRINTS" id="PR00477">
    <property type="entry name" value="PHGLYCKINASE"/>
</dbReference>
<dbReference type="Pfam" id="PF00162">
    <property type="entry name" value="PGK"/>
    <property type="match status" value="1"/>
</dbReference>
<evidence type="ECO:0000313" key="17">
    <source>
        <dbReference type="Proteomes" id="UP001224845"/>
    </source>
</evidence>
<dbReference type="InterPro" id="IPR015824">
    <property type="entry name" value="Phosphoglycerate_kinase_N"/>
</dbReference>
<dbReference type="PROSITE" id="PS00111">
    <property type="entry name" value="PGLYCERATE_KINASE"/>
    <property type="match status" value="1"/>
</dbReference>
<keyword evidence="11 12" id="KW-0067">ATP-binding</keyword>
<dbReference type="SUPFAM" id="SSF53748">
    <property type="entry name" value="Phosphoglycerate kinase"/>
    <property type="match status" value="1"/>
</dbReference>
<dbReference type="GO" id="GO:0005829">
    <property type="term" value="C:cytosol"/>
    <property type="evidence" value="ECO:0007669"/>
    <property type="project" value="TreeGrafter"/>
</dbReference>
<dbReference type="FunFam" id="3.40.50.1260:FF:000002">
    <property type="entry name" value="Phosphoglycerate kinase"/>
    <property type="match status" value="1"/>
</dbReference>
<evidence type="ECO:0000256" key="3">
    <source>
        <dbReference type="ARBA" id="ARBA00005215"/>
    </source>
</evidence>
<feature type="binding site" evidence="13">
    <location>
        <position position="148"/>
    </location>
    <ligand>
        <name>(2R)-3-phosphoglycerate</name>
        <dbReference type="ChEBI" id="CHEBI:58272"/>
    </ligand>
</feature>
<comment type="catalytic activity">
    <reaction evidence="1 12 15">
        <text>(2R)-3-phosphoglycerate + ATP = (2R)-3-phospho-glyceroyl phosphate + ADP</text>
        <dbReference type="Rhea" id="RHEA:14801"/>
        <dbReference type="ChEBI" id="CHEBI:30616"/>
        <dbReference type="ChEBI" id="CHEBI:57604"/>
        <dbReference type="ChEBI" id="CHEBI:58272"/>
        <dbReference type="ChEBI" id="CHEBI:456216"/>
        <dbReference type="EC" id="2.7.2.3"/>
    </reaction>
</comment>
<comment type="caution">
    <text evidence="16">The sequence shown here is derived from an EMBL/GenBank/DDBJ whole genome shotgun (WGS) entry which is preliminary data.</text>
</comment>
<name>A0AAW8EAA6_VARPD</name>
<feature type="binding site" evidence="12 13">
    <location>
        <begin position="21"/>
        <end position="23"/>
    </location>
    <ligand>
        <name>substrate</name>
    </ligand>
</feature>
<dbReference type="InterPro" id="IPR036043">
    <property type="entry name" value="Phosphoglycerate_kinase_sf"/>
</dbReference>
<dbReference type="GO" id="GO:0043531">
    <property type="term" value="F:ADP binding"/>
    <property type="evidence" value="ECO:0007669"/>
    <property type="project" value="TreeGrafter"/>
</dbReference>
<feature type="binding site" evidence="12 14">
    <location>
        <position position="321"/>
    </location>
    <ligand>
        <name>ATP</name>
        <dbReference type="ChEBI" id="CHEBI:30616"/>
    </ligand>
</feature>
<dbReference type="InterPro" id="IPR015911">
    <property type="entry name" value="Phosphoglycerate_kinase_CS"/>
</dbReference>
<comment type="pathway">
    <text evidence="12">Carbohydrate degradation; glycolysis; pyruvate from D-glyceraldehyde 3-phosphate: step 2/5.</text>
</comment>
<feature type="binding site" evidence="12">
    <location>
        <position position="115"/>
    </location>
    <ligand>
        <name>substrate</name>
    </ligand>
</feature>
<evidence type="ECO:0000256" key="7">
    <source>
        <dbReference type="ARBA" id="ARBA00022490"/>
    </source>
</evidence>
<feature type="binding site" evidence="12">
    <location>
        <position position="148"/>
    </location>
    <ligand>
        <name>substrate</name>
    </ligand>
</feature>
<evidence type="ECO:0000256" key="8">
    <source>
        <dbReference type="ARBA" id="ARBA00022679"/>
    </source>
</evidence>
<keyword evidence="8 12" id="KW-0808">Transferase</keyword>
<organism evidence="16 17">
    <name type="scientific">Variovorax paradoxus</name>
    <dbReference type="NCBI Taxonomy" id="34073"/>
    <lineage>
        <taxon>Bacteria</taxon>
        <taxon>Pseudomonadati</taxon>
        <taxon>Pseudomonadota</taxon>
        <taxon>Betaproteobacteria</taxon>
        <taxon>Burkholderiales</taxon>
        <taxon>Comamonadaceae</taxon>
        <taxon>Variovorax</taxon>
    </lineage>
</organism>
<feature type="binding site" evidence="12 14">
    <location>
        <begin position="347"/>
        <end position="350"/>
    </location>
    <ligand>
        <name>ATP</name>
        <dbReference type="ChEBI" id="CHEBI:30616"/>
    </ligand>
</feature>
<dbReference type="EMBL" id="JAUSRV010000002">
    <property type="protein sequence ID" value="MDP9969720.1"/>
    <property type="molecule type" value="Genomic_DNA"/>
</dbReference>